<dbReference type="InterPro" id="IPR007607">
    <property type="entry name" value="BacA/B"/>
</dbReference>
<evidence type="ECO:0000256" key="1">
    <source>
        <dbReference type="ARBA" id="ARBA00044755"/>
    </source>
</evidence>
<dbReference type="EMBL" id="CP003108">
    <property type="protein sequence ID" value="AET69974.1"/>
    <property type="molecule type" value="Genomic_DNA"/>
</dbReference>
<sequence>MFKKLSTPQHSGDTTLIAAECQINGSISINGNARIDGNIEGTIQATGDLMIGATAYLKADIEAATVCIAGEVHGNIKTTDLLELNSTARLYGDISTRQFKVDQGAQFTGRSQLLEEPAPPLIVHETGKESRPAKESKKASSRA</sequence>
<dbReference type="HOGENOM" id="CLU_072799_6_4_9"/>
<dbReference type="Pfam" id="PF04519">
    <property type="entry name" value="Bactofilin"/>
    <property type="match status" value="1"/>
</dbReference>
<protein>
    <submittedName>
        <fullName evidence="3">Integral membrane protein CcmA involved in cell shape determination</fullName>
    </submittedName>
</protein>
<gene>
    <name evidence="3" type="ordered locus">Desor_4569</name>
</gene>
<proteinExistence type="inferred from homology"/>
<organism evidence="3 4">
    <name type="scientific">Desulfosporosinus orientis (strain ATCC 19365 / DSM 765 / NCIMB 8382 / VKM B-1628 / Singapore I)</name>
    <name type="common">Desulfotomaculum orientis</name>
    <dbReference type="NCBI Taxonomy" id="768706"/>
    <lineage>
        <taxon>Bacteria</taxon>
        <taxon>Bacillati</taxon>
        <taxon>Bacillota</taxon>
        <taxon>Clostridia</taxon>
        <taxon>Eubacteriales</taxon>
        <taxon>Desulfitobacteriaceae</taxon>
        <taxon>Desulfosporosinus</taxon>
    </lineage>
</organism>
<evidence type="ECO:0000313" key="4">
    <source>
        <dbReference type="Proteomes" id="UP000006346"/>
    </source>
</evidence>
<dbReference type="eggNOG" id="COG1664">
    <property type="taxonomic scope" value="Bacteria"/>
</dbReference>
<dbReference type="RefSeq" id="WP_014186781.1">
    <property type="nucleotide sequence ID" value="NC_016584.1"/>
</dbReference>
<comment type="similarity">
    <text evidence="1">Belongs to the bactofilin family.</text>
</comment>
<dbReference type="PATRIC" id="fig|768706.3.peg.4643"/>
<dbReference type="KEGG" id="dor:Desor_4569"/>
<feature type="region of interest" description="Disordered" evidence="2">
    <location>
        <begin position="110"/>
        <end position="143"/>
    </location>
</feature>
<dbReference type="PANTHER" id="PTHR35024:SF4">
    <property type="entry name" value="POLYMER-FORMING CYTOSKELETAL PROTEIN"/>
    <property type="match status" value="1"/>
</dbReference>
<dbReference type="OrthoDB" id="9802488at2"/>
<evidence type="ECO:0000256" key="2">
    <source>
        <dbReference type="SAM" id="MobiDB-lite"/>
    </source>
</evidence>
<evidence type="ECO:0000313" key="3">
    <source>
        <dbReference type="EMBL" id="AET69974.1"/>
    </source>
</evidence>
<feature type="compositionally biased region" description="Basic and acidic residues" evidence="2">
    <location>
        <begin position="125"/>
        <end position="143"/>
    </location>
</feature>
<dbReference type="PANTHER" id="PTHR35024">
    <property type="entry name" value="HYPOTHETICAL CYTOSOLIC PROTEIN"/>
    <property type="match status" value="1"/>
</dbReference>
<name>G7WC00_DESOD</name>
<dbReference type="Proteomes" id="UP000006346">
    <property type="component" value="Chromosome"/>
</dbReference>
<accession>G7WC00</accession>
<dbReference type="AlphaFoldDB" id="G7WC00"/>
<dbReference type="STRING" id="768706.Desor_4569"/>
<keyword evidence="4" id="KW-1185">Reference proteome</keyword>
<reference evidence="3 4" key="2">
    <citation type="journal article" date="2012" name="J. Bacteriol.">
        <title>Complete genome sequences of Desulfosporosinus orientis DSM765T, Desulfosporosinus youngiae DSM17734T, Desulfosporosinus meridiei DSM13257T, and Desulfosporosinus acidiphilus DSM22704T.</title>
        <authorList>
            <person name="Pester M."/>
            <person name="Brambilla E."/>
            <person name="Alazard D."/>
            <person name="Rattei T."/>
            <person name="Weinmaier T."/>
            <person name="Han J."/>
            <person name="Lucas S."/>
            <person name="Lapidus A."/>
            <person name="Cheng J.F."/>
            <person name="Goodwin L."/>
            <person name="Pitluck S."/>
            <person name="Peters L."/>
            <person name="Ovchinnikova G."/>
            <person name="Teshima H."/>
            <person name="Detter J.C."/>
            <person name="Han C.S."/>
            <person name="Tapia R."/>
            <person name="Land M.L."/>
            <person name="Hauser L."/>
            <person name="Kyrpides N.C."/>
            <person name="Ivanova N.N."/>
            <person name="Pagani I."/>
            <person name="Huntmann M."/>
            <person name="Wei C.L."/>
            <person name="Davenport K.W."/>
            <person name="Daligault H."/>
            <person name="Chain P.S."/>
            <person name="Chen A."/>
            <person name="Mavromatis K."/>
            <person name="Markowitz V."/>
            <person name="Szeto E."/>
            <person name="Mikhailova N."/>
            <person name="Pati A."/>
            <person name="Wagner M."/>
            <person name="Woyke T."/>
            <person name="Ollivier B."/>
            <person name="Klenk H.P."/>
            <person name="Spring S."/>
            <person name="Loy A."/>
        </authorList>
    </citation>
    <scope>NUCLEOTIDE SEQUENCE [LARGE SCALE GENOMIC DNA]</scope>
    <source>
        <strain evidence="4">ATCC 19365 / DSM 765 / NCIMB 8382 / VKM B-1628</strain>
    </source>
</reference>
<reference evidence="4" key="1">
    <citation type="submission" date="2011-11" db="EMBL/GenBank/DDBJ databases">
        <title>Complete sequence of Desulfosporosinus orientis DSM 765.</title>
        <authorList>
            <person name="Lucas S."/>
            <person name="Han J."/>
            <person name="Lapidus A."/>
            <person name="Cheng J.-F."/>
            <person name="Goodwin L."/>
            <person name="Pitluck S."/>
            <person name="Peters L."/>
            <person name="Ovchinnikova G."/>
            <person name="Teshima H."/>
            <person name="Detter J.C."/>
            <person name="Han C."/>
            <person name="Tapia R."/>
            <person name="Land M."/>
            <person name="Hauser L."/>
            <person name="Kyrpides N."/>
            <person name="Ivanova N."/>
            <person name="Pagani I."/>
            <person name="Pester M."/>
            <person name="Spring S."/>
            <person name="Ollivier B."/>
            <person name="Rattei T."/>
            <person name="Klenk H.-P."/>
            <person name="Wagner M."/>
            <person name="Loy A."/>
            <person name="Woyke T."/>
        </authorList>
    </citation>
    <scope>NUCLEOTIDE SEQUENCE [LARGE SCALE GENOMIC DNA]</scope>
    <source>
        <strain evidence="4">ATCC 19365 / DSM 765 / NCIMB 8382 / VKM B-1628</strain>
    </source>
</reference>